<dbReference type="PANTHER" id="PTHR10584">
    <property type="entry name" value="SUGAR KINASE"/>
    <property type="match status" value="1"/>
</dbReference>
<dbReference type="EMBL" id="WVUH01000001">
    <property type="protein sequence ID" value="MBO4204405.1"/>
    <property type="molecule type" value="Genomic_DNA"/>
</dbReference>
<accession>A0ABS3VIP7</accession>
<gene>
    <name evidence="4" type="ORF">GSF22_00020</name>
</gene>
<comment type="caution">
    <text evidence="4">The sequence shown here is derived from an EMBL/GenBank/DDBJ whole genome shotgun (WGS) entry which is preliminary data.</text>
</comment>
<keyword evidence="5" id="KW-1185">Reference proteome</keyword>
<evidence type="ECO:0000256" key="1">
    <source>
        <dbReference type="ARBA" id="ARBA00022679"/>
    </source>
</evidence>
<dbReference type="RefSeq" id="WP_208810488.1">
    <property type="nucleotide sequence ID" value="NZ_WVUH01000001.1"/>
</dbReference>
<sequence length="335" mass="35801">MNGQPGPGGKNPRHAVFFGDVAMDEYYRTPHFPVAGDKVIVRPLEPQFGGMVANSAAIFANYGVPTSFMSQLNPGDLTRRLLAQLEAVGLDTRFVILDEDVPDSRCIILLADDQHIVLIPTLGITHTEITPAAFDHMAAAAYLVTTVTDATPFRMGERGAGEVLADIRAAGTKIVMDLDVYNLENHPSPLIDHCDIVFMNAIGYQRFRSCGQSIQGLLDRGTLAVVVTGDSAGCRVHAQGDAFDVAGHQVDVVDVTGAGDTFTSSFLYSYLVSEDLRYAAEFANAAAALSVGKVGARGGMLAEATVLDFMARTGRLSPLPQPQRVTEESSCRPSP</sequence>
<evidence type="ECO:0000259" key="3">
    <source>
        <dbReference type="Pfam" id="PF00294"/>
    </source>
</evidence>
<dbReference type="Proteomes" id="UP000823521">
    <property type="component" value="Unassembled WGS sequence"/>
</dbReference>
<keyword evidence="2" id="KW-0418">Kinase</keyword>
<dbReference type="Gene3D" id="3.40.1190.20">
    <property type="match status" value="1"/>
</dbReference>
<organism evidence="4 5">
    <name type="scientific">Micromonospora echinofusca</name>
    <dbReference type="NCBI Taxonomy" id="47858"/>
    <lineage>
        <taxon>Bacteria</taxon>
        <taxon>Bacillati</taxon>
        <taxon>Actinomycetota</taxon>
        <taxon>Actinomycetes</taxon>
        <taxon>Micromonosporales</taxon>
        <taxon>Micromonosporaceae</taxon>
        <taxon>Micromonospora</taxon>
    </lineage>
</organism>
<dbReference type="InterPro" id="IPR011611">
    <property type="entry name" value="PfkB_dom"/>
</dbReference>
<protein>
    <recommendedName>
        <fullName evidence="3">Carbohydrate kinase PfkB domain-containing protein</fullName>
    </recommendedName>
</protein>
<dbReference type="Pfam" id="PF00294">
    <property type="entry name" value="PfkB"/>
    <property type="match status" value="1"/>
</dbReference>
<keyword evidence="1" id="KW-0808">Transferase</keyword>
<evidence type="ECO:0000313" key="5">
    <source>
        <dbReference type="Proteomes" id="UP000823521"/>
    </source>
</evidence>
<reference evidence="4 5" key="1">
    <citation type="submission" date="2019-12" db="EMBL/GenBank/DDBJ databases">
        <title>Whole genome sequencing of endophytic Actinobacterium Micromonospora sp. MPMI6T.</title>
        <authorList>
            <person name="Evv R."/>
            <person name="Podile A.R."/>
        </authorList>
    </citation>
    <scope>NUCLEOTIDE SEQUENCE [LARGE SCALE GENOMIC DNA]</scope>
    <source>
        <strain evidence="4 5">MPMI6</strain>
    </source>
</reference>
<dbReference type="InterPro" id="IPR029056">
    <property type="entry name" value="Ribokinase-like"/>
</dbReference>
<feature type="domain" description="Carbohydrate kinase PfkB" evidence="3">
    <location>
        <begin position="14"/>
        <end position="298"/>
    </location>
</feature>
<proteinExistence type="predicted"/>
<dbReference type="PANTHER" id="PTHR10584:SF166">
    <property type="entry name" value="RIBOKINASE"/>
    <property type="match status" value="1"/>
</dbReference>
<dbReference type="SUPFAM" id="SSF53613">
    <property type="entry name" value="Ribokinase-like"/>
    <property type="match status" value="1"/>
</dbReference>
<evidence type="ECO:0000313" key="4">
    <source>
        <dbReference type="EMBL" id="MBO4204405.1"/>
    </source>
</evidence>
<name>A0ABS3VIP7_MICEH</name>
<evidence type="ECO:0000256" key="2">
    <source>
        <dbReference type="ARBA" id="ARBA00022777"/>
    </source>
</evidence>